<dbReference type="EMBL" id="VOFY01000005">
    <property type="protein sequence ID" value="KAA8592343.1"/>
    <property type="molecule type" value="Genomic_DNA"/>
</dbReference>
<dbReference type="Proteomes" id="UP000327493">
    <property type="component" value="Chromosome 5"/>
</dbReference>
<reference evidence="2 3" key="1">
    <citation type="submission" date="2019-08" db="EMBL/GenBank/DDBJ databases">
        <title>A chromosome-level genome assembly, high-density linkage maps, and genome scans reveal the genomic architecture of hybrid incompatibilities underlying speciation via character displacement in darters (Percidae: Etheostominae).</title>
        <authorList>
            <person name="Moran R.L."/>
            <person name="Catchen J.M."/>
            <person name="Fuller R.C."/>
        </authorList>
    </citation>
    <scope>NUCLEOTIDE SEQUENCE [LARGE SCALE GENOMIC DNA]</scope>
    <source>
        <strain evidence="2">EspeVRDwgs_2016</strain>
        <tissue evidence="2">Muscle</tissue>
    </source>
</reference>
<gene>
    <name evidence="2" type="ORF">FQN60_017798</name>
</gene>
<name>A0A5J5DGE7_9PERO</name>
<feature type="compositionally biased region" description="Basic and acidic residues" evidence="1">
    <location>
        <begin position="21"/>
        <end position="33"/>
    </location>
</feature>
<sequence length="101" mass="11493">MVGNLEGKEESKQQVSAGQVEHVDHCRFSGTDRMHKHHHGNKVEGHADDEDEGVNGRDKACCQEEDEQIDVDFGFVKHLHDGHAFVLQLKEVLDTEHKHMQ</sequence>
<evidence type="ECO:0000256" key="1">
    <source>
        <dbReference type="SAM" id="MobiDB-lite"/>
    </source>
</evidence>
<dbReference type="AlphaFoldDB" id="A0A5J5DGE7"/>
<keyword evidence="3" id="KW-1185">Reference proteome</keyword>
<evidence type="ECO:0000313" key="2">
    <source>
        <dbReference type="EMBL" id="KAA8592343.1"/>
    </source>
</evidence>
<proteinExistence type="predicted"/>
<feature type="region of interest" description="Disordered" evidence="1">
    <location>
        <begin position="1"/>
        <end position="57"/>
    </location>
</feature>
<evidence type="ECO:0000313" key="3">
    <source>
        <dbReference type="Proteomes" id="UP000327493"/>
    </source>
</evidence>
<comment type="caution">
    <text evidence="2">The sequence shown here is derived from an EMBL/GenBank/DDBJ whole genome shotgun (WGS) entry which is preliminary data.</text>
</comment>
<protein>
    <submittedName>
        <fullName evidence="2">Uncharacterized protein</fullName>
    </submittedName>
</protein>
<organism evidence="2 3">
    <name type="scientific">Etheostoma spectabile</name>
    <name type="common">orangethroat darter</name>
    <dbReference type="NCBI Taxonomy" id="54343"/>
    <lineage>
        <taxon>Eukaryota</taxon>
        <taxon>Metazoa</taxon>
        <taxon>Chordata</taxon>
        <taxon>Craniata</taxon>
        <taxon>Vertebrata</taxon>
        <taxon>Euteleostomi</taxon>
        <taxon>Actinopterygii</taxon>
        <taxon>Neopterygii</taxon>
        <taxon>Teleostei</taxon>
        <taxon>Neoteleostei</taxon>
        <taxon>Acanthomorphata</taxon>
        <taxon>Eupercaria</taxon>
        <taxon>Perciformes</taxon>
        <taxon>Percoidei</taxon>
        <taxon>Percidae</taxon>
        <taxon>Etheostomatinae</taxon>
        <taxon>Etheostoma</taxon>
    </lineage>
</organism>
<feature type="compositionally biased region" description="Basic and acidic residues" evidence="1">
    <location>
        <begin position="1"/>
        <end position="12"/>
    </location>
</feature>
<accession>A0A5J5DGE7</accession>